<gene>
    <name evidence="1" type="ORF">WMSIL1_LOCUS13532</name>
</gene>
<proteinExistence type="predicted"/>
<name>A0A564Z8A8_HYMDI</name>
<evidence type="ECO:0000313" key="2">
    <source>
        <dbReference type="Proteomes" id="UP000321570"/>
    </source>
</evidence>
<dbReference type="AlphaFoldDB" id="A0A564Z8A8"/>
<evidence type="ECO:0000313" key="1">
    <source>
        <dbReference type="EMBL" id="VUZ55666.1"/>
    </source>
</evidence>
<reference evidence="1 2" key="1">
    <citation type="submission" date="2019-07" db="EMBL/GenBank/DDBJ databases">
        <authorList>
            <person name="Jastrzebski P J."/>
            <person name="Paukszto L."/>
            <person name="Jastrzebski P J."/>
        </authorList>
    </citation>
    <scope>NUCLEOTIDE SEQUENCE [LARGE SCALE GENOMIC DNA]</scope>
    <source>
        <strain evidence="1 2">WMS-il1</strain>
    </source>
</reference>
<dbReference type="EMBL" id="CABIJS010000697">
    <property type="protein sequence ID" value="VUZ55666.1"/>
    <property type="molecule type" value="Genomic_DNA"/>
</dbReference>
<sequence>MRVEEIRKQMTEKEKTEGRKNCENLRFIGIRPLKMKHRISFSCKLMEKQISALVKVSF</sequence>
<accession>A0A564Z8A8</accession>
<organism evidence="1 2">
    <name type="scientific">Hymenolepis diminuta</name>
    <name type="common">Rat tapeworm</name>
    <dbReference type="NCBI Taxonomy" id="6216"/>
    <lineage>
        <taxon>Eukaryota</taxon>
        <taxon>Metazoa</taxon>
        <taxon>Spiralia</taxon>
        <taxon>Lophotrochozoa</taxon>
        <taxon>Platyhelminthes</taxon>
        <taxon>Cestoda</taxon>
        <taxon>Eucestoda</taxon>
        <taxon>Cyclophyllidea</taxon>
        <taxon>Hymenolepididae</taxon>
        <taxon>Hymenolepis</taxon>
    </lineage>
</organism>
<keyword evidence="2" id="KW-1185">Reference proteome</keyword>
<dbReference type="Proteomes" id="UP000321570">
    <property type="component" value="Unassembled WGS sequence"/>
</dbReference>
<protein>
    <submittedName>
        <fullName evidence="1">Uncharacterized protein</fullName>
    </submittedName>
</protein>